<reference evidence="1" key="1">
    <citation type="journal article" date="2015" name="Nature">
        <title>Complex archaea that bridge the gap between prokaryotes and eukaryotes.</title>
        <authorList>
            <person name="Spang A."/>
            <person name="Saw J.H."/>
            <person name="Jorgensen S.L."/>
            <person name="Zaremba-Niedzwiedzka K."/>
            <person name="Martijn J."/>
            <person name="Lind A.E."/>
            <person name="van Eijk R."/>
            <person name="Schleper C."/>
            <person name="Guy L."/>
            <person name="Ettema T.J."/>
        </authorList>
    </citation>
    <scope>NUCLEOTIDE SEQUENCE</scope>
</reference>
<feature type="non-terminal residue" evidence="1">
    <location>
        <position position="1"/>
    </location>
</feature>
<sequence>GGAGVNGGMLPMLRGAAAPPLYVTVIIWKRVRNLVGTGRA</sequence>
<protein>
    <submittedName>
        <fullName evidence="1">Uncharacterized protein</fullName>
    </submittedName>
</protein>
<accession>A0A0F8ZSI0</accession>
<gene>
    <name evidence="1" type="ORF">LCGC14_3000070</name>
</gene>
<organism evidence="1">
    <name type="scientific">marine sediment metagenome</name>
    <dbReference type="NCBI Taxonomy" id="412755"/>
    <lineage>
        <taxon>unclassified sequences</taxon>
        <taxon>metagenomes</taxon>
        <taxon>ecological metagenomes</taxon>
    </lineage>
</organism>
<proteinExistence type="predicted"/>
<dbReference type="AlphaFoldDB" id="A0A0F8ZSI0"/>
<name>A0A0F8ZSI0_9ZZZZ</name>
<comment type="caution">
    <text evidence="1">The sequence shown here is derived from an EMBL/GenBank/DDBJ whole genome shotgun (WGS) entry which is preliminary data.</text>
</comment>
<evidence type="ECO:0000313" key="1">
    <source>
        <dbReference type="EMBL" id="KKK62866.1"/>
    </source>
</evidence>
<dbReference type="EMBL" id="LAZR01061792">
    <property type="protein sequence ID" value="KKK62866.1"/>
    <property type="molecule type" value="Genomic_DNA"/>
</dbReference>